<evidence type="ECO:0000256" key="3">
    <source>
        <dbReference type="ARBA" id="ARBA00022606"/>
    </source>
</evidence>
<keyword evidence="16" id="KW-1185">Reference proteome</keyword>
<feature type="domain" description="G-protein coupled receptors family 1 profile" evidence="14">
    <location>
        <begin position="41"/>
        <end position="289"/>
    </location>
</feature>
<evidence type="ECO:0000256" key="5">
    <source>
        <dbReference type="ARBA" id="ARBA00022725"/>
    </source>
</evidence>
<keyword evidence="8 13" id="KW-0472">Membrane</keyword>
<evidence type="ECO:0000256" key="10">
    <source>
        <dbReference type="ARBA" id="ARBA00023180"/>
    </source>
</evidence>
<dbReference type="FunFam" id="1.20.1070.10:FF:000009">
    <property type="entry name" value="Olfactory receptor"/>
    <property type="match status" value="1"/>
</dbReference>
<dbReference type="EMBL" id="JBBHLL010000427">
    <property type="protein sequence ID" value="KAK7803240.1"/>
    <property type="molecule type" value="Genomic_DNA"/>
</dbReference>
<dbReference type="AlphaFoldDB" id="A0AAW0HNN8"/>
<evidence type="ECO:0000256" key="13">
    <source>
        <dbReference type="SAM" id="Phobius"/>
    </source>
</evidence>
<dbReference type="PRINTS" id="PR00245">
    <property type="entry name" value="OLFACTORYR"/>
</dbReference>
<dbReference type="PROSITE" id="PS50262">
    <property type="entry name" value="G_PROTEIN_RECEP_F1_2"/>
    <property type="match status" value="2"/>
</dbReference>
<feature type="domain" description="G-protein coupled receptors family 1 profile" evidence="14">
    <location>
        <begin position="374"/>
        <end position="623"/>
    </location>
</feature>
<feature type="transmembrane region" description="Helical" evidence="13">
    <location>
        <begin position="140"/>
        <end position="158"/>
    </location>
</feature>
<dbReference type="PROSITE" id="PS00237">
    <property type="entry name" value="G_PROTEIN_RECEP_F1_1"/>
    <property type="match status" value="2"/>
</dbReference>
<accession>A0AAW0HNN8</accession>
<evidence type="ECO:0000256" key="8">
    <source>
        <dbReference type="ARBA" id="ARBA00023136"/>
    </source>
</evidence>
<evidence type="ECO:0000256" key="12">
    <source>
        <dbReference type="RuleBase" id="RU000688"/>
    </source>
</evidence>
<organism evidence="15 16">
    <name type="scientific">Myodes glareolus</name>
    <name type="common">Bank vole</name>
    <name type="synonym">Clethrionomys glareolus</name>
    <dbReference type="NCBI Taxonomy" id="447135"/>
    <lineage>
        <taxon>Eukaryota</taxon>
        <taxon>Metazoa</taxon>
        <taxon>Chordata</taxon>
        <taxon>Craniata</taxon>
        <taxon>Vertebrata</taxon>
        <taxon>Euteleostomi</taxon>
        <taxon>Mammalia</taxon>
        <taxon>Eutheria</taxon>
        <taxon>Euarchontoglires</taxon>
        <taxon>Glires</taxon>
        <taxon>Rodentia</taxon>
        <taxon>Myomorpha</taxon>
        <taxon>Muroidea</taxon>
        <taxon>Cricetidae</taxon>
        <taxon>Arvicolinae</taxon>
        <taxon>Myodes</taxon>
    </lineage>
</organism>
<dbReference type="CDD" id="cd15233">
    <property type="entry name" value="7tmA_OR3A-like"/>
    <property type="match status" value="1"/>
</dbReference>
<dbReference type="FunFam" id="1.20.1070.10:FF:000010">
    <property type="entry name" value="Olfactory receptor"/>
    <property type="match status" value="1"/>
</dbReference>
<feature type="transmembrane region" description="Helical" evidence="13">
    <location>
        <begin position="359"/>
        <end position="384"/>
    </location>
</feature>
<dbReference type="Pfam" id="PF13853">
    <property type="entry name" value="7tm_4"/>
    <property type="match status" value="2"/>
</dbReference>
<evidence type="ECO:0000256" key="6">
    <source>
        <dbReference type="ARBA" id="ARBA00022989"/>
    </source>
</evidence>
<feature type="transmembrane region" description="Helical" evidence="13">
    <location>
        <begin position="26"/>
        <end position="48"/>
    </location>
</feature>
<dbReference type="InterPro" id="IPR017452">
    <property type="entry name" value="GPCR_Rhodpsn_7TM"/>
</dbReference>
<evidence type="ECO:0000313" key="16">
    <source>
        <dbReference type="Proteomes" id="UP001488838"/>
    </source>
</evidence>
<evidence type="ECO:0000256" key="2">
    <source>
        <dbReference type="ARBA" id="ARBA00022475"/>
    </source>
</evidence>
<dbReference type="GO" id="GO:0005886">
    <property type="term" value="C:plasma membrane"/>
    <property type="evidence" value="ECO:0007669"/>
    <property type="project" value="UniProtKB-SubCell"/>
</dbReference>
<keyword evidence="5" id="KW-0552">Olfaction</keyword>
<dbReference type="GO" id="GO:0004984">
    <property type="term" value="F:olfactory receptor activity"/>
    <property type="evidence" value="ECO:0007669"/>
    <property type="project" value="InterPro"/>
</dbReference>
<keyword evidence="4 12" id="KW-0812">Transmembrane</keyword>
<dbReference type="CDD" id="cd15918">
    <property type="entry name" value="7tmA_OR1_7-like"/>
    <property type="match status" value="1"/>
</dbReference>
<dbReference type="PANTHER" id="PTHR48001">
    <property type="entry name" value="OLFACTORY RECEPTOR"/>
    <property type="match status" value="1"/>
</dbReference>
<dbReference type="InterPro" id="IPR000725">
    <property type="entry name" value="Olfact_rcpt"/>
</dbReference>
<dbReference type="PRINTS" id="PR00237">
    <property type="entry name" value="GPCRRHODOPSN"/>
</dbReference>
<evidence type="ECO:0000256" key="1">
    <source>
        <dbReference type="ARBA" id="ARBA00004651"/>
    </source>
</evidence>
<keyword evidence="2" id="KW-1003">Cell membrane</keyword>
<feature type="transmembrane region" description="Helical" evidence="13">
    <location>
        <begin position="242"/>
        <end position="260"/>
    </location>
</feature>
<comment type="subcellular location">
    <subcellularLocation>
        <location evidence="1">Cell membrane</location>
        <topology evidence="1">Multi-pass membrane protein</topology>
    </subcellularLocation>
</comment>
<gene>
    <name evidence="15" type="ORF">U0070_021814</name>
</gene>
<protein>
    <recommendedName>
        <fullName evidence="14">G-protein coupled receptors family 1 profile domain-containing protein</fullName>
    </recommendedName>
</protein>
<proteinExistence type="inferred from homology"/>
<keyword evidence="11 12" id="KW-0807">Transducer</keyword>
<evidence type="ECO:0000313" key="15">
    <source>
        <dbReference type="EMBL" id="KAK7803240.1"/>
    </source>
</evidence>
<evidence type="ECO:0000256" key="11">
    <source>
        <dbReference type="ARBA" id="ARBA00023224"/>
    </source>
</evidence>
<keyword evidence="10" id="KW-0325">Glycoprotein</keyword>
<keyword evidence="7 12" id="KW-0297">G-protein coupled receptor</keyword>
<dbReference type="SUPFAM" id="SSF81321">
    <property type="entry name" value="Family A G protein-coupled receptor-like"/>
    <property type="match status" value="2"/>
</dbReference>
<dbReference type="Proteomes" id="UP001488838">
    <property type="component" value="Unassembled WGS sequence"/>
</dbReference>
<keyword evidence="3" id="KW-0716">Sensory transduction</keyword>
<evidence type="ECO:0000256" key="9">
    <source>
        <dbReference type="ARBA" id="ARBA00023170"/>
    </source>
</evidence>
<feature type="transmembrane region" description="Helical" evidence="13">
    <location>
        <begin position="197"/>
        <end position="221"/>
    </location>
</feature>
<feature type="transmembrane region" description="Helical" evidence="13">
    <location>
        <begin position="60"/>
        <end position="79"/>
    </location>
</feature>
<keyword evidence="6 13" id="KW-1133">Transmembrane helix</keyword>
<keyword evidence="9 12" id="KW-0675">Receptor</keyword>
<dbReference type="GO" id="GO:0004930">
    <property type="term" value="F:G protein-coupled receptor activity"/>
    <property type="evidence" value="ECO:0007669"/>
    <property type="project" value="UniProtKB-KW"/>
</dbReference>
<comment type="similarity">
    <text evidence="12">Belongs to the G-protein coupled receptor 1 family.</text>
</comment>
<feature type="transmembrane region" description="Helical" evidence="13">
    <location>
        <begin position="427"/>
        <end position="453"/>
    </location>
</feature>
<feature type="transmembrane region" description="Helical" evidence="13">
    <location>
        <begin position="531"/>
        <end position="559"/>
    </location>
</feature>
<dbReference type="Gene3D" id="1.20.1070.10">
    <property type="entry name" value="Rhodopsin 7-helix transmembrane proteins"/>
    <property type="match status" value="2"/>
</dbReference>
<sequence>MDRSNQSGDSEFLLLGLSEVPEHQRILFGTFLSMYLVTVMGNVLIILAIGSDSHLHTPMYFFLANLSFTDLFFVTNTIPKMLVNLQSQDKAISYTGCLTQLYFLVSLVALDNLILAVMAYDRYVAICRPLHYTTAMSPKLCILLLILCWALSILYGLIHTILMTKVAFCGSQKIHYIFCEMYVLLRLACSDTRINHMVLIITGCFIFLAPFGFMILSYIWIVRAILRIPSASSKYKAFSTCASHLAVVALFYGTLCMVYLQPLHTYSMKDSVATVMYAVVTPMMNPFIYSLRNKDMHGALGRLLRKPIQRCHHPFITFELHSADNWWKRVMDLGASGNDSCVTTFVLLGLTETPALRPILFVIFLLAYVATIGGNFSILAAILIEPKLHTPMYFFLGNLSMLDIGCISVTVPAMLKHFLSNDRHIPYGACLSQLFFFHLLAGADCFLLTVMAYDRYLAICHPLTYSTLMSWRIQKTSVCLSCVFSFSNALTQTVALSTLKFCGPNTINHFYCDLPQLFQLSCSSIQLNEQLLFVAAAFMGVVPLVLITVSYGHVAAAVLRIRSAEGRKKAFSTCSSHLTVVGIFYGTGVFSYMRLGSVESSDKDKGIGILNTVISPMLNPLIYSLRNPDVQGALRKVLTGR</sequence>
<evidence type="ECO:0000256" key="4">
    <source>
        <dbReference type="ARBA" id="ARBA00022692"/>
    </source>
</evidence>
<dbReference type="InterPro" id="IPR000276">
    <property type="entry name" value="GPCR_Rhodpsn"/>
</dbReference>
<feature type="transmembrane region" description="Helical" evidence="13">
    <location>
        <begin position="390"/>
        <end position="415"/>
    </location>
</feature>
<feature type="transmembrane region" description="Helical" evidence="13">
    <location>
        <begin position="272"/>
        <end position="291"/>
    </location>
</feature>
<comment type="caution">
    <text evidence="15">The sequence shown here is derived from an EMBL/GenBank/DDBJ whole genome shotgun (WGS) entry which is preliminary data.</text>
</comment>
<evidence type="ECO:0000256" key="7">
    <source>
        <dbReference type="ARBA" id="ARBA00023040"/>
    </source>
</evidence>
<reference evidence="15 16" key="1">
    <citation type="journal article" date="2023" name="bioRxiv">
        <title>Conserved and derived expression patterns and positive selection on dental genes reveal complex evolutionary context of ever-growing rodent molars.</title>
        <authorList>
            <person name="Calamari Z.T."/>
            <person name="Song A."/>
            <person name="Cohen E."/>
            <person name="Akter M."/>
            <person name="Roy R.D."/>
            <person name="Hallikas O."/>
            <person name="Christensen M.M."/>
            <person name="Li P."/>
            <person name="Marangoni P."/>
            <person name="Jernvall J."/>
            <person name="Klein O.D."/>
        </authorList>
    </citation>
    <scope>NUCLEOTIDE SEQUENCE [LARGE SCALE GENOMIC DNA]</scope>
    <source>
        <strain evidence="15">V071</strain>
    </source>
</reference>
<name>A0AAW0HNN8_MYOGA</name>
<evidence type="ECO:0000259" key="14">
    <source>
        <dbReference type="PROSITE" id="PS50262"/>
    </source>
</evidence>
<feature type="transmembrane region" description="Helical" evidence="13">
    <location>
        <begin position="99"/>
        <end position="120"/>
    </location>
</feature>